<name>A0A6P1DW78_9GAMM</name>
<keyword evidence="1" id="KW-0812">Transmembrane</keyword>
<accession>A0A6P1DW78</accession>
<organism evidence="2 3">
    <name type="scientific">Thiorhodococcus mannitoliphagus</name>
    <dbReference type="NCBI Taxonomy" id="329406"/>
    <lineage>
        <taxon>Bacteria</taxon>
        <taxon>Pseudomonadati</taxon>
        <taxon>Pseudomonadota</taxon>
        <taxon>Gammaproteobacteria</taxon>
        <taxon>Chromatiales</taxon>
        <taxon>Chromatiaceae</taxon>
        <taxon>Thiorhodococcus</taxon>
    </lineage>
</organism>
<dbReference type="AlphaFoldDB" id="A0A6P1DW78"/>
<reference evidence="2 3" key="2">
    <citation type="submission" date="2020-02" db="EMBL/GenBank/DDBJ databases">
        <title>Genome sequences of Thiorhodococcus mannitoliphagus and Thiorhodococcus minor, purple sulfur photosynthetic bacteria in the gammaproteobacterial family, Chromatiaceae.</title>
        <authorList>
            <person name="Aviles F.A."/>
            <person name="Meyer T.E."/>
            <person name="Kyndt J.A."/>
        </authorList>
    </citation>
    <scope>NUCLEOTIDE SEQUENCE [LARGE SCALE GENOMIC DNA]</scope>
    <source>
        <strain evidence="2 3">DSM 18266</strain>
    </source>
</reference>
<feature type="transmembrane region" description="Helical" evidence="1">
    <location>
        <begin position="124"/>
        <end position="143"/>
    </location>
</feature>
<sequence>MPKGYLIVETRADRPGITCIHATEHLADPESPSSSQDADTKVHFAARFGNLFVARMHAHTALRGRTLDAEAGLYRTDPATAIAAIDAIDLRHEQLYLDPAIAADPGLAQATEHRRRNHRRVDRIFNGVGIAAIILLVLLAIAGI</sequence>
<keyword evidence="3" id="KW-1185">Reference proteome</keyword>
<dbReference type="RefSeq" id="WP_164652858.1">
    <property type="nucleotide sequence ID" value="NZ_JAAIJR010000018.1"/>
</dbReference>
<evidence type="ECO:0000256" key="1">
    <source>
        <dbReference type="SAM" id="Phobius"/>
    </source>
</evidence>
<keyword evidence="1" id="KW-1133">Transmembrane helix</keyword>
<evidence type="ECO:0000313" key="2">
    <source>
        <dbReference type="EMBL" id="NEX19944.1"/>
    </source>
</evidence>
<keyword evidence="1" id="KW-0472">Membrane</keyword>
<dbReference type="Proteomes" id="UP000471640">
    <property type="component" value="Unassembled WGS sequence"/>
</dbReference>
<gene>
    <name evidence="2" type="ORF">G3480_06395</name>
</gene>
<evidence type="ECO:0000313" key="3">
    <source>
        <dbReference type="Proteomes" id="UP000471640"/>
    </source>
</evidence>
<dbReference type="EMBL" id="JAAIJR010000018">
    <property type="protein sequence ID" value="NEX19944.1"/>
    <property type="molecule type" value="Genomic_DNA"/>
</dbReference>
<comment type="caution">
    <text evidence="2">The sequence shown here is derived from an EMBL/GenBank/DDBJ whole genome shotgun (WGS) entry which is preliminary data.</text>
</comment>
<protein>
    <submittedName>
        <fullName evidence="2">Uncharacterized protein</fullName>
    </submittedName>
</protein>
<proteinExistence type="predicted"/>
<reference evidence="3" key="1">
    <citation type="journal article" date="2020" name="Microbiol. Resour. Announc.">
        <title>Draft Genome Sequences of Thiorhodococcus mannitoliphagus and Thiorhodococcus minor, Purple Sulfur Photosynthetic Bacteria in the Gammaproteobacterial Family Chromatiaceae.</title>
        <authorList>
            <person name="Aviles F.A."/>
            <person name="Meyer T.E."/>
            <person name="Kyndt J.A."/>
        </authorList>
    </citation>
    <scope>NUCLEOTIDE SEQUENCE [LARGE SCALE GENOMIC DNA]</scope>
    <source>
        <strain evidence="3">DSM 18266</strain>
    </source>
</reference>